<keyword evidence="1" id="KW-1133">Transmembrane helix</keyword>
<dbReference type="EnsemblMetazoa" id="BGLB028060-RA">
    <property type="protein sequence ID" value="BGLB028060-PA"/>
    <property type="gene ID" value="BGLB028060"/>
</dbReference>
<dbReference type="VEuPathDB" id="VectorBase:BGLB028060"/>
<evidence type="ECO:0000313" key="3">
    <source>
        <dbReference type="Proteomes" id="UP000076420"/>
    </source>
</evidence>
<sequence>MWTVAVIENLGSSTDYEFIIVSTNILGTAQSLPFRVRTLDGLSKSLNGGVIAGIVIAVIISIFIVVIFIAAILIYKKKTNASRRHEYSEAHPPYDTVIRGGIRDEHEYSVIAKTSLARYSNGGIKDEHHYSELVETSNGHYMNVSTQRDKDNIQDIDNTSTQGKKNKKLSILFYVSLFPNQLNMLRSSLPPPPPKIILSGLDPKECHE</sequence>
<keyword evidence="1" id="KW-0472">Membrane</keyword>
<accession>A0A2C9L7S5</accession>
<dbReference type="KEGG" id="bgt:106072553"/>
<dbReference type="AlphaFoldDB" id="A0A2C9L7S5"/>
<organism evidence="2 3">
    <name type="scientific">Biomphalaria glabrata</name>
    <name type="common">Bloodfluke planorb</name>
    <name type="synonym">Freshwater snail</name>
    <dbReference type="NCBI Taxonomy" id="6526"/>
    <lineage>
        <taxon>Eukaryota</taxon>
        <taxon>Metazoa</taxon>
        <taxon>Spiralia</taxon>
        <taxon>Lophotrochozoa</taxon>
        <taxon>Mollusca</taxon>
        <taxon>Gastropoda</taxon>
        <taxon>Heterobranchia</taxon>
        <taxon>Euthyneura</taxon>
        <taxon>Panpulmonata</taxon>
        <taxon>Hygrophila</taxon>
        <taxon>Lymnaeoidea</taxon>
        <taxon>Planorbidae</taxon>
        <taxon>Biomphalaria</taxon>
    </lineage>
</organism>
<protein>
    <submittedName>
        <fullName evidence="2">Uncharacterized protein</fullName>
    </submittedName>
</protein>
<dbReference type="OrthoDB" id="6161934at2759"/>
<name>A0A2C9L7S5_BIOGL</name>
<dbReference type="Proteomes" id="UP000076420">
    <property type="component" value="Unassembled WGS sequence"/>
</dbReference>
<keyword evidence="1" id="KW-0812">Transmembrane</keyword>
<reference evidence="2" key="1">
    <citation type="submission" date="2020-05" db="UniProtKB">
        <authorList>
            <consortium name="EnsemblMetazoa"/>
        </authorList>
    </citation>
    <scope>IDENTIFICATION</scope>
    <source>
        <strain evidence="2">BB02</strain>
    </source>
</reference>
<evidence type="ECO:0000256" key="1">
    <source>
        <dbReference type="SAM" id="Phobius"/>
    </source>
</evidence>
<feature type="transmembrane region" description="Helical" evidence="1">
    <location>
        <begin position="50"/>
        <end position="75"/>
    </location>
</feature>
<evidence type="ECO:0000313" key="2">
    <source>
        <dbReference type="EnsemblMetazoa" id="BGLB028060-PA"/>
    </source>
</evidence>
<proteinExistence type="predicted"/>
<gene>
    <name evidence="2" type="primary">106072553</name>
</gene>
<dbReference type="VEuPathDB" id="VectorBase:BGLAX_029949"/>